<dbReference type="Proteomes" id="UP000321807">
    <property type="component" value="Chromosome"/>
</dbReference>
<dbReference type="AlphaFoldDB" id="A0A5B9DZV8"/>
<dbReference type="Gene3D" id="3.40.50.2000">
    <property type="entry name" value="Glycogen Phosphorylase B"/>
    <property type="match status" value="1"/>
</dbReference>
<sequence length="438" mass="48994">MILLVHTSTSTGQLPLKLGRPEYSYRFVVNAFRPMLDELGIVIEVQNPEHEVDSIHASCQRHGEPCVFLCFMPPNKTPIDLACPTIPVFAWEYEALPDEAFGGKPRNDWRRVLTKLGAAITHSSYTVERVHAALGGHYPVDSIPAPLWDRMQALRGEPRETAATLKIDGLLIDSRRTDLSAYTMHGLKAALPAALPLPEGCRGPHDPVTLDGVLYTAIFNPGDGRKNWMDMVSAFCEALRDKANATLLLKLTHYDPDKLIPEILEIIHKAGPLACRILLVHAYLEEAQYNALLQATTYAVNTSHGEGQCLPLMEYMSAGKPAVAPRHTSMRDYVDDECAFVIESSAELGTWPHDQRQAFRTLRQRIHYGSLVAAYRRSYHVAQNEPLTYRCMSQAARASLQRYCSVDVLRPRLERMIRRCTAPRTDTAKGCAAQDIHD</sequence>
<protein>
    <submittedName>
        <fullName evidence="1">Glycosyltransferase</fullName>
    </submittedName>
</protein>
<dbReference type="CDD" id="cd01635">
    <property type="entry name" value="Glycosyltransferase_GTB-type"/>
    <property type="match status" value="1"/>
</dbReference>
<name>A0A5B9DZV8_9GAMM</name>
<evidence type="ECO:0000313" key="1">
    <source>
        <dbReference type="EMBL" id="QEE23690.1"/>
    </source>
</evidence>
<reference evidence="1 2" key="1">
    <citation type="submission" date="2019-08" db="EMBL/GenBank/DDBJ databases">
        <title>Complete genome sequence of Rhodanobacter glycinis strain T01E-68 isolated from tomato root.</title>
        <authorList>
            <person name="Weon H.-Y."/>
            <person name="Lee S.A."/>
        </authorList>
    </citation>
    <scope>NUCLEOTIDE SEQUENCE [LARGE SCALE GENOMIC DNA]</scope>
    <source>
        <strain evidence="1 2">T01E-68</strain>
    </source>
</reference>
<keyword evidence="1" id="KW-0808">Transferase</keyword>
<evidence type="ECO:0000313" key="2">
    <source>
        <dbReference type="Proteomes" id="UP000321807"/>
    </source>
</evidence>
<dbReference type="PANTHER" id="PTHR46656:SF3">
    <property type="entry name" value="PUTATIVE-RELATED"/>
    <property type="match status" value="1"/>
</dbReference>
<proteinExistence type="predicted"/>
<accession>A0A5B9DZV8</accession>
<dbReference type="GO" id="GO:0016740">
    <property type="term" value="F:transferase activity"/>
    <property type="evidence" value="ECO:0007669"/>
    <property type="project" value="UniProtKB-KW"/>
</dbReference>
<dbReference type="EMBL" id="CP042807">
    <property type="protein sequence ID" value="QEE23690.1"/>
    <property type="molecule type" value="Genomic_DNA"/>
</dbReference>
<dbReference type="PANTHER" id="PTHR46656">
    <property type="entry name" value="PUTATIVE-RELATED"/>
    <property type="match status" value="1"/>
</dbReference>
<dbReference type="KEGG" id="rgl:CS053_03560"/>
<dbReference type="Pfam" id="PF13692">
    <property type="entry name" value="Glyco_trans_1_4"/>
    <property type="match status" value="1"/>
</dbReference>
<organism evidence="1 2">
    <name type="scientific">Rhodanobacter glycinis</name>
    <dbReference type="NCBI Taxonomy" id="582702"/>
    <lineage>
        <taxon>Bacteria</taxon>
        <taxon>Pseudomonadati</taxon>
        <taxon>Pseudomonadota</taxon>
        <taxon>Gammaproteobacteria</taxon>
        <taxon>Lysobacterales</taxon>
        <taxon>Rhodanobacteraceae</taxon>
        <taxon>Rhodanobacter</taxon>
    </lineage>
</organism>
<gene>
    <name evidence="1" type="ORF">CS053_03560</name>
</gene>
<dbReference type="SUPFAM" id="SSF53756">
    <property type="entry name" value="UDP-Glycosyltransferase/glycogen phosphorylase"/>
    <property type="match status" value="1"/>
</dbReference>